<proteinExistence type="predicted"/>
<evidence type="ECO:0000313" key="1">
    <source>
        <dbReference type="EMBL" id="GII44826.1"/>
    </source>
</evidence>
<dbReference type="Proteomes" id="UP000644610">
    <property type="component" value="Unassembled WGS sequence"/>
</dbReference>
<name>A0A8J3XM46_9ACTN</name>
<keyword evidence="2" id="KW-1185">Reference proteome</keyword>
<dbReference type="EMBL" id="BOOQ01000006">
    <property type="protein sequence ID" value="GII44826.1"/>
    <property type="molecule type" value="Genomic_DNA"/>
</dbReference>
<dbReference type="AlphaFoldDB" id="A0A8J3XM46"/>
<organism evidence="1 2">
    <name type="scientific">Planotetraspora silvatica</name>
    <dbReference type="NCBI Taxonomy" id="234614"/>
    <lineage>
        <taxon>Bacteria</taxon>
        <taxon>Bacillati</taxon>
        <taxon>Actinomycetota</taxon>
        <taxon>Actinomycetes</taxon>
        <taxon>Streptosporangiales</taxon>
        <taxon>Streptosporangiaceae</taxon>
        <taxon>Planotetraspora</taxon>
    </lineage>
</organism>
<evidence type="ECO:0000313" key="2">
    <source>
        <dbReference type="Proteomes" id="UP000644610"/>
    </source>
</evidence>
<comment type="caution">
    <text evidence="1">The sequence shown here is derived from an EMBL/GenBank/DDBJ whole genome shotgun (WGS) entry which is preliminary data.</text>
</comment>
<protein>
    <submittedName>
        <fullName evidence="1">Uncharacterized protein</fullName>
    </submittedName>
</protein>
<gene>
    <name evidence="1" type="ORF">Psi02_12500</name>
</gene>
<sequence>MTPGGAGCERTYRVRTVIGSPGADTSYGWQVQRWNSATGEWQPYFASRSGFTGGPRAVEWRPRISGNPGRYRVRLDVASRSYESATFQITC</sequence>
<reference evidence="1" key="1">
    <citation type="submission" date="2021-01" db="EMBL/GenBank/DDBJ databases">
        <title>Whole genome shotgun sequence of Planotetraspora silvatica NBRC 100141.</title>
        <authorList>
            <person name="Komaki H."/>
            <person name="Tamura T."/>
        </authorList>
    </citation>
    <scope>NUCLEOTIDE SEQUENCE</scope>
    <source>
        <strain evidence="1">NBRC 100141</strain>
    </source>
</reference>
<accession>A0A8J3XM46</accession>